<proteinExistence type="predicted"/>
<evidence type="ECO:0000256" key="7">
    <source>
        <dbReference type="SAM" id="SignalP"/>
    </source>
</evidence>
<keyword evidence="9" id="KW-1185">Reference proteome</keyword>
<evidence type="ECO:0000256" key="4">
    <source>
        <dbReference type="PROSITE-ProRule" id="PRU00076"/>
    </source>
</evidence>
<dbReference type="InterPro" id="IPR000742">
    <property type="entry name" value="EGF"/>
</dbReference>
<dbReference type="Pfam" id="PF00008">
    <property type="entry name" value="EGF"/>
    <property type="match status" value="1"/>
</dbReference>
<dbReference type="AlphaFoldDB" id="A0A914E2W0"/>
<feature type="disulfide bond" evidence="4">
    <location>
        <begin position="349"/>
        <end position="359"/>
    </location>
</feature>
<dbReference type="PROSITE" id="PS50026">
    <property type="entry name" value="EGF_3"/>
    <property type="match status" value="3"/>
</dbReference>
<reference evidence="10" key="1">
    <citation type="submission" date="2022-11" db="UniProtKB">
        <authorList>
            <consortium name="WormBaseParasite"/>
        </authorList>
    </citation>
    <scope>IDENTIFICATION</scope>
</reference>
<evidence type="ECO:0000256" key="3">
    <source>
        <dbReference type="ARBA" id="ARBA00023157"/>
    </source>
</evidence>
<dbReference type="GO" id="GO:0005509">
    <property type="term" value="F:calcium ion binding"/>
    <property type="evidence" value="ECO:0007669"/>
    <property type="project" value="InterPro"/>
</dbReference>
<dbReference type="PROSITE" id="PS01186">
    <property type="entry name" value="EGF_2"/>
    <property type="match status" value="2"/>
</dbReference>
<dbReference type="Proteomes" id="UP000887540">
    <property type="component" value="Unplaced"/>
</dbReference>
<feature type="disulfide bond" evidence="4">
    <location>
        <begin position="370"/>
        <end position="379"/>
    </location>
</feature>
<evidence type="ECO:0000313" key="10">
    <source>
        <dbReference type="WBParaSite" id="ACRNAN_scaffold5201.g28673.t1"/>
    </source>
</evidence>
<dbReference type="PROSITE" id="PS00022">
    <property type="entry name" value="EGF_1"/>
    <property type="match status" value="2"/>
</dbReference>
<dbReference type="InterPro" id="IPR001881">
    <property type="entry name" value="EGF-like_Ca-bd_dom"/>
</dbReference>
<evidence type="ECO:0000313" key="9">
    <source>
        <dbReference type="Proteomes" id="UP000887540"/>
    </source>
</evidence>
<feature type="domain" description="EGF-like" evidence="8">
    <location>
        <begin position="272"/>
        <end position="309"/>
    </location>
</feature>
<keyword evidence="6" id="KW-1133">Transmembrane helix</keyword>
<feature type="chain" id="PRO_5036849529" evidence="7">
    <location>
        <begin position="21"/>
        <end position="788"/>
    </location>
</feature>
<feature type="domain" description="EGF-like" evidence="8">
    <location>
        <begin position="310"/>
        <end position="342"/>
    </location>
</feature>
<feature type="disulfide bond" evidence="4">
    <location>
        <begin position="299"/>
        <end position="308"/>
    </location>
</feature>
<dbReference type="WBParaSite" id="ACRNAN_scaffold5201.g28673.t1">
    <property type="protein sequence ID" value="ACRNAN_scaffold5201.g28673.t1"/>
    <property type="gene ID" value="ACRNAN_scaffold5201.g28673"/>
</dbReference>
<keyword evidence="2" id="KW-0677">Repeat</keyword>
<dbReference type="SMART" id="SM00181">
    <property type="entry name" value="EGF"/>
    <property type="match status" value="4"/>
</dbReference>
<feature type="transmembrane region" description="Helical" evidence="6">
    <location>
        <begin position="724"/>
        <end position="748"/>
    </location>
</feature>
<evidence type="ECO:0000256" key="2">
    <source>
        <dbReference type="ARBA" id="ARBA00022737"/>
    </source>
</evidence>
<dbReference type="InterPro" id="IPR051022">
    <property type="entry name" value="Notch_Cell-Fate_Det"/>
</dbReference>
<sequence>MILRSYRWLILVLFVCGTRGQDTEEEDEGTAHFSDPKGRLSWVIDDTSLPWVGSYNFLGSSISHSTVLLSVVDSSTGIKLGECNTKSFPHLETFTAIPPIMHNDIWHKVVFSLQADSLQCNVSESEFHMKPFPPTHHPRSFSVRILAEKGPSCIRGLIVQNEQPIGCPPLLKRNNFSSHNFECGCRNSITNKWNNAQVDLGNVEAKSAEVKPTSPVEFPIFHLTTDEVEEEHVTDRPVFPTTPSIQASSLVSTLKIHTLPPATVSPPTFIVTSHPCSSYSCLNNGTCIVDVHTQPHCICRDGYTGEHCETDLCSTFACQNGGQCQIVNGQPICQCPAGTTGTKCEQAVCEKPCQNGGQCIFMGGKHICQCLNGFIGGNCNVRDVCQNASICSVFGSEARCQLESENYALSPNETIDADYDCHCLDDKHEWAKCLDLALARQAARLTTLPTTTTTIATTSTTSTPTSTSRPAILLVPSSTLSPANEVFSKEVIKNELEREIEKGEQRGKFVASSSRKHPSNKTISIENRPDPEDYSTEKGSPEFPLTNIPTESEELSTPEFSATVSTPTTETPTFSRLPDLSPIFTKTTEESTTTTSDYQEEEENNGFETFTQIVPEVEEHRTPKFGVPVYSTFKPNTPSPWPTSSKSIEIGAGGQLIHSKELSGNEIVDITESTPMEKIPEEVIIEASTNPNFVVNRGSVDLGENIKTNQQPARNRENTGATTLTWIIAISAFVALLLLTSGSGLFVLRYVKRSRRLHGKYNPAREENMVASTYAMPMTSVSKEERLI</sequence>
<comment type="caution">
    <text evidence="4">Lacks conserved residue(s) required for the propagation of feature annotation.</text>
</comment>
<dbReference type="PANTHER" id="PTHR24049">
    <property type="entry name" value="CRUMBS FAMILY MEMBER"/>
    <property type="match status" value="1"/>
</dbReference>
<evidence type="ECO:0000256" key="5">
    <source>
        <dbReference type="SAM" id="MobiDB-lite"/>
    </source>
</evidence>
<dbReference type="FunFam" id="2.10.25.10:FF:000699">
    <property type="entry name" value="Uncharacterized protein, isoform C"/>
    <property type="match status" value="1"/>
</dbReference>
<keyword evidence="7" id="KW-0732">Signal</keyword>
<dbReference type="GO" id="GO:0016020">
    <property type="term" value="C:membrane"/>
    <property type="evidence" value="ECO:0007669"/>
    <property type="project" value="UniProtKB-SubCell"/>
</dbReference>
<feature type="domain" description="EGF-like" evidence="8">
    <location>
        <begin position="345"/>
        <end position="380"/>
    </location>
</feature>
<dbReference type="Gene3D" id="2.10.25.10">
    <property type="entry name" value="Laminin"/>
    <property type="match status" value="3"/>
</dbReference>
<feature type="compositionally biased region" description="Basic and acidic residues" evidence="5">
    <location>
        <begin position="527"/>
        <end position="540"/>
    </location>
</feature>
<keyword evidence="6" id="KW-0472">Membrane</keyword>
<accession>A0A914E2W0</accession>
<dbReference type="SMART" id="SM00179">
    <property type="entry name" value="EGF_CA"/>
    <property type="match status" value="2"/>
</dbReference>
<feature type="signal peptide" evidence="7">
    <location>
        <begin position="1"/>
        <end position="20"/>
    </location>
</feature>
<evidence type="ECO:0000259" key="8">
    <source>
        <dbReference type="PROSITE" id="PS50026"/>
    </source>
</evidence>
<organism evidence="9 10">
    <name type="scientific">Acrobeloides nanus</name>
    <dbReference type="NCBI Taxonomy" id="290746"/>
    <lineage>
        <taxon>Eukaryota</taxon>
        <taxon>Metazoa</taxon>
        <taxon>Ecdysozoa</taxon>
        <taxon>Nematoda</taxon>
        <taxon>Chromadorea</taxon>
        <taxon>Rhabditida</taxon>
        <taxon>Tylenchina</taxon>
        <taxon>Cephalobomorpha</taxon>
        <taxon>Cephaloboidea</taxon>
        <taxon>Cephalobidae</taxon>
        <taxon>Acrobeloides</taxon>
    </lineage>
</organism>
<feature type="compositionally biased region" description="Low complexity" evidence="5">
    <location>
        <begin position="563"/>
        <end position="573"/>
    </location>
</feature>
<protein>
    <submittedName>
        <fullName evidence="10">EGF-like domain-containing protein</fullName>
    </submittedName>
</protein>
<name>A0A914E2W0_9BILA</name>
<dbReference type="CDD" id="cd00054">
    <property type="entry name" value="EGF_CA"/>
    <property type="match status" value="3"/>
</dbReference>
<keyword evidence="3 4" id="KW-1015">Disulfide bond</keyword>
<feature type="region of interest" description="Disordered" evidence="5">
    <location>
        <begin position="503"/>
        <end position="580"/>
    </location>
</feature>
<dbReference type="SUPFAM" id="SSF57196">
    <property type="entry name" value="EGF/Laminin"/>
    <property type="match status" value="3"/>
</dbReference>
<evidence type="ECO:0000256" key="6">
    <source>
        <dbReference type="SAM" id="Phobius"/>
    </source>
</evidence>
<keyword evidence="6" id="KW-0812">Transmembrane</keyword>
<keyword evidence="1 4" id="KW-0245">EGF-like domain</keyword>
<evidence type="ECO:0000256" key="1">
    <source>
        <dbReference type="ARBA" id="ARBA00022536"/>
    </source>
</evidence>